<evidence type="ECO:0000256" key="1">
    <source>
        <dbReference type="ARBA" id="ARBA00002901"/>
    </source>
</evidence>
<dbReference type="Gene3D" id="3.90.105.10">
    <property type="entry name" value="Molybdopterin biosynthesis moea protein, domain 2"/>
    <property type="match status" value="1"/>
</dbReference>
<dbReference type="InterPro" id="IPR008284">
    <property type="entry name" value="MoCF_biosynth_CS"/>
</dbReference>
<keyword evidence="10 12" id="KW-0808">Transferase</keyword>
<dbReference type="RefSeq" id="WP_091728459.1">
    <property type="nucleotide sequence ID" value="NZ_FNQE01000010.1"/>
</dbReference>
<dbReference type="GO" id="GO:0006777">
    <property type="term" value="P:Mo-molybdopterin cofactor biosynthetic process"/>
    <property type="evidence" value="ECO:0007669"/>
    <property type="project" value="UniProtKB-UniRule"/>
</dbReference>
<dbReference type="EMBL" id="FNQE01000010">
    <property type="protein sequence ID" value="SDY88834.1"/>
    <property type="molecule type" value="Genomic_DNA"/>
</dbReference>
<gene>
    <name evidence="12" type="ORF">SAMN05660462_01150</name>
</gene>
<dbReference type="Pfam" id="PF03453">
    <property type="entry name" value="MoeA_N"/>
    <property type="match status" value="1"/>
</dbReference>
<evidence type="ECO:0000256" key="7">
    <source>
        <dbReference type="ARBA" id="ARBA00022505"/>
    </source>
</evidence>
<evidence type="ECO:0000256" key="10">
    <source>
        <dbReference type="RuleBase" id="RU365090"/>
    </source>
</evidence>
<proteinExistence type="inferred from homology"/>
<dbReference type="Pfam" id="PF00994">
    <property type="entry name" value="MoCF_biosynth"/>
    <property type="match status" value="1"/>
</dbReference>
<keyword evidence="7 10" id="KW-0500">Molybdenum</keyword>
<dbReference type="InterPro" id="IPR036135">
    <property type="entry name" value="MoeA_linker/N_sf"/>
</dbReference>
<evidence type="ECO:0000256" key="3">
    <source>
        <dbReference type="ARBA" id="ARBA00005046"/>
    </source>
</evidence>
<protein>
    <recommendedName>
        <fullName evidence="6 10">Molybdopterin molybdenumtransferase</fullName>
        <ecNumber evidence="5 10">2.10.1.1</ecNumber>
    </recommendedName>
</protein>
<evidence type="ECO:0000313" key="12">
    <source>
        <dbReference type="EMBL" id="SDY88834.1"/>
    </source>
</evidence>
<dbReference type="PANTHER" id="PTHR10192">
    <property type="entry name" value="MOLYBDOPTERIN BIOSYNTHESIS PROTEIN"/>
    <property type="match status" value="1"/>
</dbReference>
<dbReference type="InterPro" id="IPR005110">
    <property type="entry name" value="MoeA_linker/N"/>
</dbReference>
<sequence>MDFFNLVTVDEGRTKMLQVFKDYNFGTEEISLINSTNRILSASIISKENVPEFNRSTVDGYAIKSSDSHGASESMPTFLSLMGEVKMGENAETRISSGEATYVPTGGMIPAGADAVIMIENVEKLDDSTLLIYKPLSYGENIILKGDDIKEGEKIIDKGKRLTPQDIGVLASLGLQSIKVYKKPRFFIISTGDEIVDIDVEPALGKIRDINSYSLFSLIQNLGGEVVGRTIVQDNFGLLRDCVDKALDISDIVLISGGSSVGTRDYTSKVIDSFNGKGVFVHGVSIKPGKPTIIGEGKGKAIFGLPGHPVSSIIIFKVFVEHFINKLIDIKENQNKTTAIMDFNFPSSPGRETYQMVKIIEREGKTYATPVFGKSGMISLLSKSDGYIIIEPQEEGIYKGEERDIYLL</sequence>
<evidence type="ECO:0000256" key="9">
    <source>
        <dbReference type="ARBA" id="ARBA00047317"/>
    </source>
</evidence>
<dbReference type="PANTHER" id="PTHR10192:SF5">
    <property type="entry name" value="GEPHYRIN"/>
    <property type="match status" value="1"/>
</dbReference>
<evidence type="ECO:0000256" key="6">
    <source>
        <dbReference type="ARBA" id="ARBA00021108"/>
    </source>
</evidence>
<dbReference type="InterPro" id="IPR036688">
    <property type="entry name" value="MoeA_C_domain_IV_sf"/>
</dbReference>
<keyword evidence="13" id="KW-1185">Reference proteome</keyword>
<evidence type="ECO:0000256" key="5">
    <source>
        <dbReference type="ARBA" id="ARBA00013269"/>
    </source>
</evidence>
<keyword evidence="10" id="KW-0460">Magnesium</keyword>
<dbReference type="PROSITE" id="PS01079">
    <property type="entry name" value="MOCF_BIOSYNTHESIS_2"/>
    <property type="match status" value="1"/>
</dbReference>
<dbReference type="SMART" id="SM00852">
    <property type="entry name" value="MoCF_biosynth"/>
    <property type="match status" value="1"/>
</dbReference>
<evidence type="ECO:0000256" key="8">
    <source>
        <dbReference type="ARBA" id="ARBA00023150"/>
    </source>
</evidence>
<comment type="catalytic activity">
    <reaction evidence="9">
        <text>adenylyl-molybdopterin + molybdate = Mo-molybdopterin + AMP + H(+)</text>
        <dbReference type="Rhea" id="RHEA:35047"/>
        <dbReference type="ChEBI" id="CHEBI:15378"/>
        <dbReference type="ChEBI" id="CHEBI:36264"/>
        <dbReference type="ChEBI" id="CHEBI:62727"/>
        <dbReference type="ChEBI" id="CHEBI:71302"/>
        <dbReference type="ChEBI" id="CHEBI:456215"/>
        <dbReference type="EC" id="2.10.1.1"/>
    </reaction>
</comment>
<dbReference type="InterPro" id="IPR038987">
    <property type="entry name" value="MoeA-like"/>
</dbReference>
<dbReference type="UniPathway" id="UPA00344"/>
<dbReference type="Gene3D" id="3.40.980.10">
    <property type="entry name" value="MoaB/Mog-like domain"/>
    <property type="match status" value="1"/>
</dbReference>
<dbReference type="SUPFAM" id="SSF63867">
    <property type="entry name" value="MoeA C-terminal domain-like"/>
    <property type="match status" value="1"/>
</dbReference>
<dbReference type="STRING" id="415015.SAMN05660462_01150"/>
<dbReference type="Pfam" id="PF03454">
    <property type="entry name" value="MoeA_C"/>
    <property type="match status" value="1"/>
</dbReference>
<keyword evidence="8 10" id="KW-0501">Molybdenum cofactor biosynthesis</keyword>
<feature type="domain" description="MoaB/Mog" evidence="11">
    <location>
        <begin position="187"/>
        <end position="326"/>
    </location>
</feature>
<dbReference type="GO" id="GO:0061599">
    <property type="term" value="F:molybdopterin molybdotransferase activity"/>
    <property type="evidence" value="ECO:0007669"/>
    <property type="project" value="UniProtKB-UniRule"/>
</dbReference>
<dbReference type="InterPro" id="IPR036425">
    <property type="entry name" value="MoaB/Mog-like_dom_sf"/>
</dbReference>
<name>A0A1H3NJ65_9FIRM</name>
<evidence type="ECO:0000256" key="4">
    <source>
        <dbReference type="ARBA" id="ARBA00010763"/>
    </source>
</evidence>
<dbReference type="Proteomes" id="UP000198625">
    <property type="component" value="Unassembled WGS sequence"/>
</dbReference>
<dbReference type="CDD" id="cd00887">
    <property type="entry name" value="MoeA"/>
    <property type="match status" value="1"/>
</dbReference>
<dbReference type="Gene3D" id="2.170.190.11">
    <property type="entry name" value="Molybdopterin biosynthesis moea protein, domain 3"/>
    <property type="match status" value="1"/>
</dbReference>
<dbReference type="InterPro" id="IPR001453">
    <property type="entry name" value="MoaB/Mog_dom"/>
</dbReference>
<accession>A0A1H3NJ65</accession>
<dbReference type="NCBIfam" id="TIGR00177">
    <property type="entry name" value="molyb_syn"/>
    <property type="match status" value="1"/>
</dbReference>
<dbReference type="Gene3D" id="2.40.340.10">
    <property type="entry name" value="MoeA, C-terminal, domain IV"/>
    <property type="match status" value="1"/>
</dbReference>
<dbReference type="SUPFAM" id="SSF53218">
    <property type="entry name" value="Molybdenum cofactor biosynthesis proteins"/>
    <property type="match status" value="1"/>
</dbReference>
<dbReference type="SUPFAM" id="SSF63882">
    <property type="entry name" value="MoeA N-terminal region -like"/>
    <property type="match status" value="1"/>
</dbReference>
<dbReference type="GO" id="GO:0046872">
    <property type="term" value="F:metal ion binding"/>
    <property type="evidence" value="ECO:0007669"/>
    <property type="project" value="UniProtKB-UniRule"/>
</dbReference>
<evidence type="ECO:0000259" key="11">
    <source>
        <dbReference type="SMART" id="SM00852"/>
    </source>
</evidence>
<organism evidence="12 13">
    <name type="scientific">Proteiniborus ethanoligenes</name>
    <dbReference type="NCBI Taxonomy" id="415015"/>
    <lineage>
        <taxon>Bacteria</taxon>
        <taxon>Bacillati</taxon>
        <taxon>Bacillota</taxon>
        <taxon>Clostridia</taxon>
        <taxon>Eubacteriales</taxon>
        <taxon>Proteiniborus</taxon>
    </lineage>
</organism>
<evidence type="ECO:0000256" key="2">
    <source>
        <dbReference type="ARBA" id="ARBA00003487"/>
    </source>
</evidence>
<reference evidence="12 13" key="1">
    <citation type="submission" date="2016-10" db="EMBL/GenBank/DDBJ databases">
        <authorList>
            <person name="de Groot N.N."/>
        </authorList>
    </citation>
    <scope>NUCLEOTIDE SEQUENCE [LARGE SCALE GENOMIC DNA]</scope>
    <source>
        <strain evidence="12 13">DSM 21650</strain>
    </source>
</reference>
<comment type="function">
    <text evidence="1 10">Catalyzes the insertion of molybdate into adenylated molybdopterin with the concomitant release of AMP.</text>
</comment>
<dbReference type="InterPro" id="IPR005111">
    <property type="entry name" value="MoeA_C_domain_IV"/>
</dbReference>
<dbReference type="GO" id="GO:0005829">
    <property type="term" value="C:cytosol"/>
    <property type="evidence" value="ECO:0007669"/>
    <property type="project" value="TreeGrafter"/>
</dbReference>
<dbReference type="EC" id="2.10.1.1" evidence="5 10"/>
<comment type="pathway">
    <text evidence="3 10">Cofactor biosynthesis; molybdopterin biosynthesis.</text>
</comment>
<comment type="function">
    <text evidence="2">May be involved in the biosynthesis of molybdopterin.</text>
</comment>
<comment type="cofactor">
    <cofactor evidence="10">
        <name>Mg(2+)</name>
        <dbReference type="ChEBI" id="CHEBI:18420"/>
    </cofactor>
</comment>
<comment type="similarity">
    <text evidence="4 10">Belongs to the MoeA family.</text>
</comment>
<dbReference type="OrthoDB" id="9804758at2"/>
<dbReference type="AlphaFoldDB" id="A0A1H3NJ65"/>
<keyword evidence="10" id="KW-0479">Metal-binding</keyword>
<evidence type="ECO:0000313" key="13">
    <source>
        <dbReference type="Proteomes" id="UP000198625"/>
    </source>
</evidence>